<dbReference type="InterPro" id="IPR026405">
    <property type="entry name" value="Chlam/Ver/Plancto_rRNA"/>
</dbReference>
<accession>A0A2U1B1S8</accession>
<reference evidence="2 3" key="1">
    <citation type="submission" date="2018-04" db="EMBL/GenBank/DDBJ databases">
        <title>Genomic Encyclopedia of Type Strains, Phase IV (KMG-IV): sequencing the most valuable type-strain genomes for metagenomic binning, comparative biology and taxonomic classification.</title>
        <authorList>
            <person name="Goeker M."/>
        </authorList>
    </citation>
    <scope>NUCLEOTIDE SEQUENCE [LARGE SCALE GENOMIC DNA]</scope>
    <source>
        <strain evidence="2 3">DSM 14823</strain>
    </source>
</reference>
<evidence type="ECO:0000313" key="1">
    <source>
        <dbReference type="EMBL" id="NMD87103.1"/>
    </source>
</evidence>
<dbReference type="GeneID" id="78295118"/>
<proteinExistence type="predicted"/>
<protein>
    <submittedName>
        <fullName evidence="1 2">Small basic protein</fullName>
    </submittedName>
</protein>
<dbReference type="AlphaFoldDB" id="A0A2U1B1S8"/>
<dbReference type="Proteomes" id="UP000576225">
    <property type="component" value="Unassembled WGS sequence"/>
</dbReference>
<gene>
    <name evidence="2" type="ORF">C8D82_11170</name>
    <name evidence="1" type="ORF">HF882_10960</name>
</gene>
<evidence type="ECO:0000313" key="4">
    <source>
        <dbReference type="Proteomes" id="UP000576225"/>
    </source>
</evidence>
<comment type="caution">
    <text evidence="2">The sequence shown here is derived from an EMBL/GenBank/DDBJ whole genome shotgun (WGS) entry which is preliminary data.</text>
</comment>
<name>A0A2U1B1S8_9BACT</name>
<dbReference type="Proteomes" id="UP000245959">
    <property type="component" value="Unassembled WGS sequence"/>
</dbReference>
<dbReference type="EMBL" id="QEKH01000011">
    <property type="protein sequence ID" value="PVY42613.1"/>
    <property type="molecule type" value="Genomic_DNA"/>
</dbReference>
<organism evidence="2 3">
    <name type="scientific">Victivallis vadensis</name>
    <dbReference type="NCBI Taxonomy" id="172901"/>
    <lineage>
        <taxon>Bacteria</taxon>
        <taxon>Pseudomonadati</taxon>
        <taxon>Lentisphaerota</taxon>
        <taxon>Lentisphaeria</taxon>
        <taxon>Victivallales</taxon>
        <taxon>Victivallaceae</taxon>
        <taxon>Victivallis</taxon>
    </lineage>
</organism>
<sequence length="51" mass="5885">MSQHPSLRVGGKIRKIRNVMKRYERIDVLLADGRIKEDKVLGLPKTKPTEI</sequence>
<reference evidence="1 4" key="2">
    <citation type="submission" date="2020-04" db="EMBL/GenBank/DDBJ databases">
        <authorList>
            <person name="Hitch T.C.A."/>
            <person name="Wylensek D."/>
            <person name="Clavel T."/>
        </authorList>
    </citation>
    <scope>NUCLEOTIDE SEQUENCE [LARGE SCALE GENOMIC DNA]</scope>
    <source>
        <strain evidence="1 4">COR2-253-APC-1A</strain>
    </source>
</reference>
<evidence type="ECO:0000313" key="2">
    <source>
        <dbReference type="EMBL" id="PVY42613.1"/>
    </source>
</evidence>
<keyword evidence="3" id="KW-1185">Reference proteome</keyword>
<dbReference type="RefSeq" id="WP_116883804.1">
    <property type="nucleotide sequence ID" value="NZ_CALXNT010000052.1"/>
</dbReference>
<dbReference type="NCBIfam" id="TIGR04137">
    <property type="entry name" value="Chlam_Ver_rRNA"/>
    <property type="match status" value="1"/>
</dbReference>
<dbReference type="EMBL" id="JABAEW010000018">
    <property type="protein sequence ID" value="NMD87103.1"/>
    <property type="molecule type" value="Genomic_DNA"/>
</dbReference>
<evidence type="ECO:0000313" key="3">
    <source>
        <dbReference type="Proteomes" id="UP000245959"/>
    </source>
</evidence>